<evidence type="ECO:0000256" key="4">
    <source>
        <dbReference type="ARBA" id="ARBA00021914"/>
    </source>
</evidence>
<dbReference type="OrthoDB" id="449241at2759"/>
<feature type="region of interest" description="Disordered" evidence="11">
    <location>
        <begin position="392"/>
        <end position="437"/>
    </location>
</feature>
<accession>A0A0F7ZPE7</accession>
<evidence type="ECO:0000256" key="10">
    <source>
        <dbReference type="RuleBase" id="RU364133"/>
    </source>
</evidence>
<dbReference type="EMBL" id="KQ030518">
    <property type="protein sequence ID" value="KJZ75370.1"/>
    <property type="molecule type" value="Genomic_DNA"/>
</dbReference>
<evidence type="ECO:0000256" key="12">
    <source>
        <dbReference type="SAM" id="Phobius"/>
    </source>
</evidence>
<dbReference type="GO" id="GO:0051539">
    <property type="term" value="F:4 iron, 4 sulfur cluster binding"/>
    <property type="evidence" value="ECO:0007669"/>
    <property type="project" value="EnsemblFungi"/>
</dbReference>
<dbReference type="UniPathway" id="UPA00559"/>
<evidence type="ECO:0000256" key="1">
    <source>
        <dbReference type="ARBA" id="ARBA00001966"/>
    </source>
</evidence>
<protein>
    <recommendedName>
        <fullName evidence="4 10">2-(3-amino-3-carboxypropyl)histidine synthase subunit 2</fullName>
    </recommendedName>
</protein>
<dbReference type="PANTHER" id="PTHR10762:SF2">
    <property type="entry name" value="2-(3-AMINO-3-CARBOXYPROPYL)HISTIDINE SYNTHASE SUBUNIT 2"/>
    <property type="match status" value="1"/>
</dbReference>
<dbReference type="GO" id="GO:0120513">
    <property type="term" value="C:2-(3-amino-3-carboxypropyl)histidine synthase complex"/>
    <property type="evidence" value="ECO:0007669"/>
    <property type="project" value="EnsemblFungi"/>
</dbReference>
<feature type="compositionally biased region" description="Basic and acidic residues" evidence="11">
    <location>
        <begin position="392"/>
        <end position="404"/>
    </location>
</feature>
<evidence type="ECO:0000256" key="3">
    <source>
        <dbReference type="ARBA" id="ARBA00006179"/>
    </source>
</evidence>
<keyword evidence="5 10" id="KW-0479">Metal-binding</keyword>
<dbReference type="NCBIfam" id="TIGR00272">
    <property type="entry name" value="DPH2"/>
    <property type="match status" value="1"/>
</dbReference>
<dbReference type="GO" id="GO:0005737">
    <property type="term" value="C:cytoplasm"/>
    <property type="evidence" value="ECO:0007669"/>
    <property type="project" value="UniProtKB-SubCell"/>
</dbReference>
<evidence type="ECO:0000313" key="13">
    <source>
        <dbReference type="EMBL" id="KJZ75370.1"/>
    </source>
</evidence>
<evidence type="ECO:0000313" key="14">
    <source>
        <dbReference type="Proteomes" id="UP000054481"/>
    </source>
</evidence>
<keyword evidence="12" id="KW-0812">Transmembrane</keyword>
<comment type="pathway">
    <text evidence="2 10">Protein modification; peptidyl-diphthamide biosynthesis.</text>
</comment>
<keyword evidence="7 10" id="KW-0411">Iron-sulfur</keyword>
<comment type="function">
    <text evidence="10">Required for the first step of diphthamide biosynthesis, a post-translational modification of histidine which occurs in elongation factor 2. DPH1 and DPH2 transfer a 3-amino-3-carboxypropyl (ACP) group from S-adenosyl-L-methionine (SAM) to a histidine residue, the reaction is assisted by a reduction system comprising DPH3 and a NADH-dependent reductase. Facilitates the reduction of the catalytic iron-sulfur cluster found in the DPH1 subunit.</text>
</comment>
<evidence type="ECO:0000256" key="6">
    <source>
        <dbReference type="ARBA" id="ARBA00023004"/>
    </source>
</evidence>
<evidence type="ECO:0000256" key="7">
    <source>
        <dbReference type="ARBA" id="ARBA00023014"/>
    </source>
</evidence>
<dbReference type="SFLD" id="SFLDS00032">
    <property type="entry name" value="Radical_SAM_3-amino-3-carboxyp"/>
    <property type="match status" value="1"/>
</dbReference>
<comment type="cofactor">
    <cofactor evidence="1">
        <name>[4Fe-4S] cluster</name>
        <dbReference type="ChEBI" id="CHEBI:49883"/>
    </cofactor>
</comment>
<dbReference type="PANTHER" id="PTHR10762">
    <property type="entry name" value="DIPHTHAMIDE BIOSYNTHESIS PROTEIN"/>
    <property type="match status" value="1"/>
</dbReference>
<evidence type="ECO:0000256" key="8">
    <source>
        <dbReference type="ARBA" id="ARBA00034128"/>
    </source>
</evidence>
<dbReference type="Gene3D" id="3.40.50.11860">
    <property type="entry name" value="Diphthamide synthesis DPH1/DPH2 domain 3"/>
    <property type="match status" value="1"/>
</dbReference>
<keyword evidence="6 10" id="KW-0408">Iron</keyword>
<dbReference type="Proteomes" id="UP000054481">
    <property type="component" value="Unassembled WGS sequence"/>
</dbReference>
<dbReference type="GO" id="GO:0017183">
    <property type="term" value="P:protein histidyl modification to diphthamide"/>
    <property type="evidence" value="ECO:0007669"/>
    <property type="project" value="UniProtKB-UniPathway"/>
</dbReference>
<name>A0A0F7ZPE7_9HYPO</name>
<dbReference type="InterPro" id="IPR042263">
    <property type="entry name" value="DPH1/DPH2_1"/>
</dbReference>
<keyword evidence="14" id="KW-1185">Reference proteome</keyword>
<comment type="function">
    <text evidence="9">Required for the first step of diphthamide biosynthesis, a post-translational modification of histidine which occurs in elongation factor 2. DPH1 and DPH2 transfer a 3-amino-3-carboxypropyl (ACP) group from S-adenosyl-L-methionine (SAM) to a histidine residue, the reaction is assisted by a reduction system comprising DPH3 and a NADH-dependent reductase, predominantly CBR1. Facilitates the reduction of the catalytic iron-sulfur cluster found in the DPH1 subunit.</text>
</comment>
<feature type="region of interest" description="Disordered" evidence="11">
    <location>
        <begin position="455"/>
        <end position="482"/>
    </location>
</feature>
<dbReference type="FunFam" id="3.40.50.11860:FF:000001">
    <property type="entry name" value="2-(3-amino-3-carboxypropyl)histidine synthase subunit 2"/>
    <property type="match status" value="1"/>
</dbReference>
<dbReference type="GO" id="GO:0090560">
    <property type="term" value="F:2-(3-amino-3-carboxypropyl)histidine synthase activity"/>
    <property type="evidence" value="ECO:0007669"/>
    <property type="project" value="EnsemblFungi"/>
</dbReference>
<dbReference type="InterPro" id="IPR016435">
    <property type="entry name" value="DPH1/DPH2"/>
</dbReference>
<evidence type="ECO:0000256" key="9">
    <source>
        <dbReference type="ARBA" id="ARBA00054092"/>
    </source>
</evidence>
<feature type="transmembrane region" description="Helical" evidence="12">
    <location>
        <begin position="277"/>
        <end position="299"/>
    </location>
</feature>
<proteinExistence type="inferred from homology"/>
<sequence length="482" mass="52102">MAADLAVAPVLSTPDDHIFEAAASLPAAAPSTLSADALRSTYEIARTAAEIRHGGWARVALQFPDHMLVDAPRVVEALLRELQQVDAGAPARRVHILADTSYSACCVDEVAAEHADAQVVVHYGRTCLSPTSRLPVIYVYTSRDLDQDAAVGAFVAEFPDKESDVVVMADLTFQNHVEPLTAKLRALGYDNVLSTDVVRDPDNVIPNRRISGSTLEAEAIKTYSLFHVADPPQSLLLALQSRFAALHVLSLPSSSAPSLENPTLRTAGLLRRRFARVLTLASAGVIGILVNTLSVANYLSSIDALRDMIARAGKKSYTVVVGKLNPAKLANFAEVEGWVVVGCWESGLIEDDAGYWRPVVTPFELQVALMSEHERTWGGEWWGGIEKLRRQTADSNHDPKDGAEAKASCQEAGPEDTQDDIVEGDVQGDESLPPEFDLRTGRLVSHSRPMRLTVRSAPSALVEQGRSGIARGYRVGDDEAKT</sequence>
<evidence type="ECO:0000256" key="11">
    <source>
        <dbReference type="SAM" id="MobiDB-lite"/>
    </source>
</evidence>
<keyword evidence="12" id="KW-1133">Transmembrane helix</keyword>
<evidence type="ECO:0000256" key="5">
    <source>
        <dbReference type="ARBA" id="ARBA00022723"/>
    </source>
</evidence>
<dbReference type="GO" id="GO:0046872">
    <property type="term" value="F:metal ion binding"/>
    <property type="evidence" value="ECO:0007669"/>
    <property type="project" value="UniProtKB-KW"/>
</dbReference>
<dbReference type="SFLD" id="SFLDG01121">
    <property type="entry name" value="Diphthamide_biosynthesis"/>
    <property type="match status" value="1"/>
</dbReference>
<gene>
    <name evidence="13" type="ORF">HIM_05296</name>
</gene>
<dbReference type="InterPro" id="IPR042265">
    <property type="entry name" value="DPH1/DPH2_3"/>
</dbReference>
<dbReference type="FunFam" id="3.40.50.11840:FF:000002">
    <property type="entry name" value="2-(3-amino-3-carboxypropyl)histidine synthase subunit 2"/>
    <property type="match status" value="1"/>
</dbReference>
<comment type="similarity">
    <text evidence="3 10">Belongs to the DPH1/DPH2 family. DPH2 subfamily.</text>
</comment>
<reference evidence="13 14" key="1">
    <citation type="journal article" date="2014" name="Genome Biol. Evol.">
        <title>Comparative genomics and transcriptomics analyses reveal divergent lifestyle features of nematode endoparasitic fungus Hirsutella minnesotensis.</title>
        <authorList>
            <person name="Lai Y."/>
            <person name="Liu K."/>
            <person name="Zhang X."/>
            <person name="Zhang X."/>
            <person name="Li K."/>
            <person name="Wang N."/>
            <person name="Shu C."/>
            <person name="Wu Y."/>
            <person name="Wang C."/>
            <person name="Bushley K.E."/>
            <person name="Xiang M."/>
            <person name="Liu X."/>
        </authorList>
    </citation>
    <scope>NUCLEOTIDE SEQUENCE [LARGE SCALE GENOMIC DNA]</scope>
    <source>
        <strain evidence="13 14">3608</strain>
    </source>
</reference>
<evidence type="ECO:0000256" key="2">
    <source>
        <dbReference type="ARBA" id="ARBA00005156"/>
    </source>
</evidence>
<comment type="subcellular location">
    <subcellularLocation>
        <location evidence="10">Cytoplasm</location>
    </subcellularLocation>
</comment>
<feature type="compositionally biased region" description="Acidic residues" evidence="11">
    <location>
        <begin position="413"/>
        <end position="428"/>
    </location>
</feature>
<dbReference type="NCBIfam" id="TIGR00322">
    <property type="entry name" value="diphth2_R"/>
    <property type="match status" value="1"/>
</dbReference>
<organism evidence="13 14">
    <name type="scientific">Hirsutella minnesotensis 3608</name>
    <dbReference type="NCBI Taxonomy" id="1043627"/>
    <lineage>
        <taxon>Eukaryota</taxon>
        <taxon>Fungi</taxon>
        <taxon>Dikarya</taxon>
        <taxon>Ascomycota</taxon>
        <taxon>Pezizomycotina</taxon>
        <taxon>Sordariomycetes</taxon>
        <taxon>Hypocreomycetidae</taxon>
        <taxon>Hypocreales</taxon>
        <taxon>Ophiocordycipitaceae</taxon>
        <taxon>Hirsutella</taxon>
    </lineage>
</organism>
<dbReference type="Gene3D" id="3.40.50.11840">
    <property type="entry name" value="Diphthamide synthesis DPH1/DPH2 domain 1"/>
    <property type="match status" value="1"/>
</dbReference>
<dbReference type="AlphaFoldDB" id="A0A0F7ZPE7"/>
<dbReference type="SFLD" id="SFLDF00408">
    <property type="entry name" value="Diphthamide_biosynthesis_famil"/>
    <property type="match status" value="1"/>
</dbReference>
<keyword evidence="10" id="KW-0963">Cytoplasm</keyword>
<comment type="subunit">
    <text evidence="8">Component of the 2-(3-amino-3-carboxypropyl)histidine synthase complex composed of DPH1, DPH2, DPH3 and a NADH-dependent reductase, predominantly CBR1.</text>
</comment>
<dbReference type="InterPro" id="IPR010014">
    <property type="entry name" value="DHP2"/>
</dbReference>
<dbReference type="Pfam" id="PF01866">
    <property type="entry name" value="Diphthamide_syn"/>
    <property type="match status" value="1"/>
</dbReference>
<keyword evidence="12" id="KW-0472">Membrane</keyword>